<name>A0A2I0KEP1_PUNGR</name>
<protein>
    <submittedName>
        <fullName evidence="1">Uncharacterized protein</fullName>
    </submittedName>
</protein>
<reference evidence="1 2" key="1">
    <citation type="submission" date="2017-11" db="EMBL/GenBank/DDBJ databases">
        <title>De-novo sequencing of pomegranate (Punica granatum L.) genome.</title>
        <authorList>
            <person name="Akparov Z."/>
            <person name="Amiraslanov A."/>
            <person name="Hajiyeva S."/>
            <person name="Abbasov M."/>
            <person name="Kaur K."/>
            <person name="Hamwieh A."/>
            <person name="Solovyev V."/>
            <person name="Salamov A."/>
            <person name="Braich B."/>
            <person name="Kosarev P."/>
            <person name="Mahmoud A."/>
            <person name="Hajiyev E."/>
            <person name="Babayeva S."/>
            <person name="Izzatullayeva V."/>
            <person name="Mammadov A."/>
            <person name="Mammadov A."/>
            <person name="Sharifova S."/>
            <person name="Ojaghi J."/>
            <person name="Eynullazada K."/>
            <person name="Bayramov B."/>
            <person name="Abdulazimova A."/>
            <person name="Shahmuradov I."/>
        </authorList>
    </citation>
    <scope>NUCLEOTIDE SEQUENCE [LARGE SCALE GENOMIC DNA]</scope>
    <source>
        <strain evidence="2">cv. AG2017</strain>
        <tissue evidence="1">Leaf</tissue>
    </source>
</reference>
<keyword evidence="2" id="KW-1185">Reference proteome</keyword>
<dbReference type="AlphaFoldDB" id="A0A2I0KEP1"/>
<proteinExistence type="predicted"/>
<dbReference type="Proteomes" id="UP000233551">
    <property type="component" value="Unassembled WGS sequence"/>
</dbReference>
<evidence type="ECO:0000313" key="1">
    <source>
        <dbReference type="EMBL" id="PKI66977.1"/>
    </source>
</evidence>
<sequence length="127" mass="14972">MHLMHCRRTVGYKIEVVHEGELCVVCRIVHQDIDVGQWEVILRTGPVKVSVIDANSDFPVLLFRWHNVRYPFRVIAYLQESHIHLLDDLRSNAEKKISSLTLFKTRPDPEGAWFFYSAYVDLFDWLD</sequence>
<accession>A0A2I0KEP1</accession>
<organism evidence="1 2">
    <name type="scientific">Punica granatum</name>
    <name type="common">Pomegranate</name>
    <dbReference type="NCBI Taxonomy" id="22663"/>
    <lineage>
        <taxon>Eukaryota</taxon>
        <taxon>Viridiplantae</taxon>
        <taxon>Streptophyta</taxon>
        <taxon>Embryophyta</taxon>
        <taxon>Tracheophyta</taxon>
        <taxon>Spermatophyta</taxon>
        <taxon>Magnoliopsida</taxon>
        <taxon>eudicotyledons</taxon>
        <taxon>Gunneridae</taxon>
        <taxon>Pentapetalae</taxon>
        <taxon>rosids</taxon>
        <taxon>malvids</taxon>
        <taxon>Myrtales</taxon>
        <taxon>Lythraceae</taxon>
        <taxon>Punica</taxon>
    </lineage>
</organism>
<gene>
    <name evidence="1" type="ORF">CRG98_012642</name>
</gene>
<dbReference type="EMBL" id="PGOL01000650">
    <property type="protein sequence ID" value="PKI66977.1"/>
    <property type="molecule type" value="Genomic_DNA"/>
</dbReference>
<evidence type="ECO:0000313" key="2">
    <source>
        <dbReference type="Proteomes" id="UP000233551"/>
    </source>
</evidence>
<comment type="caution">
    <text evidence="1">The sequence shown here is derived from an EMBL/GenBank/DDBJ whole genome shotgun (WGS) entry which is preliminary data.</text>
</comment>